<protein>
    <submittedName>
        <fullName evidence="1">Uncharacterized protein</fullName>
    </submittedName>
</protein>
<dbReference type="EMBL" id="CP007055">
    <property type="protein sequence ID" value="AHG00725.1"/>
    <property type="molecule type" value="Genomic_DNA"/>
</dbReference>
<dbReference type="KEGG" id="hlr:HALLA_05775"/>
<sequence>MENYTKESTIRLVELIFSIQELPHEFIEDIGIILRVFFSTKPHSRVSIQQNTPYQRDPGTRLPLASIAMTTLMLFLVE</sequence>
<keyword evidence="2" id="KW-1185">Reference proteome</keyword>
<dbReference type="HOGENOM" id="CLU_2613478_0_0_2"/>
<name>W0JU02_9EURY</name>
<dbReference type="Proteomes" id="UP000019024">
    <property type="component" value="Chromosome"/>
</dbReference>
<evidence type="ECO:0000313" key="2">
    <source>
        <dbReference type="Proteomes" id="UP000019024"/>
    </source>
</evidence>
<evidence type="ECO:0000313" key="1">
    <source>
        <dbReference type="EMBL" id="AHG00725.1"/>
    </source>
</evidence>
<proteinExistence type="predicted"/>
<organism evidence="1 2">
    <name type="scientific">Halostagnicola larsenii XH-48</name>
    <dbReference type="NCBI Taxonomy" id="797299"/>
    <lineage>
        <taxon>Archaea</taxon>
        <taxon>Methanobacteriati</taxon>
        <taxon>Methanobacteriota</taxon>
        <taxon>Stenosarchaea group</taxon>
        <taxon>Halobacteria</taxon>
        <taxon>Halobacteriales</taxon>
        <taxon>Natrialbaceae</taxon>
        <taxon>Halostagnicola</taxon>
    </lineage>
</organism>
<accession>W0JU02</accession>
<reference evidence="1 2" key="1">
    <citation type="submission" date="2014-01" db="EMBL/GenBank/DDBJ databases">
        <authorList>
            <consortium name="DOE Joint Genome Institute"/>
            <person name="Anderson I."/>
            <person name="Huntemann M."/>
            <person name="Han J."/>
            <person name="Chen A."/>
            <person name="Kyrpides N."/>
            <person name="Mavromatis K."/>
            <person name="Markowitz V."/>
            <person name="Palaniappan K."/>
            <person name="Ivanova N."/>
            <person name="Schaumberg A."/>
            <person name="Pati A."/>
            <person name="Liolios K."/>
            <person name="Nordberg H.P."/>
            <person name="Cantor M.N."/>
            <person name="Hua S.X."/>
            <person name="Woyke T."/>
        </authorList>
    </citation>
    <scope>NUCLEOTIDE SEQUENCE [LARGE SCALE GENOMIC DNA]</scope>
    <source>
        <strain evidence="1 2">XH-48</strain>
    </source>
</reference>
<dbReference type="AlphaFoldDB" id="W0JU02"/>
<gene>
    <name evidence="1" type="ORF">HALLA_05775</name>
</gene>